<sequence length="381" mass="44456">MFQFNNENLELFKKSKSDEDVNIIVGVNGSGKSTYLNEIAKYHLKEGKTVIGVANTIYDKFTIKGKAKLLKSSRGKNIVKNSFKEIINILEKQDNSKAFFNLSSLFTYINFRPKIEFKIQNLNPNFEKIITNSLDIDNRVKSDIIISLQRAADISWGDIRVFLDFNKHYLQNIQQIEFIFQILKFENKLKQHKILRSVEIKLYKESSSFPLNNSSSGELTLIASLMYISVNIDENSVILIDEPENSLHPNWQMNYVKKLNELFYFYQAKIIIATHSPLIINGAELEMENVNIFKGISFKRFVKQSKELKNVEEIYTNYFDVTTPENRYLSQFIIDKFNLLSKEKMLYNDFKNMINELIIKSYDNRQKQALTGILELANNYS</sequence>
<accession>A0A1N7P0G6</accession>
<keyword evidence="3" id="KW-1185">Reference proteome</keyword>
<gene>
    <name evidence="2" type="ORF">SAMN05421786_104249</name>
</gene>
<dbReference type="Proteomes" id="UP000186744">
    <property type="component" value="Unassembled WGS sequence"/>
</dbReference>
<dbReference type="AlphaFoldDB" id="A0A1N7P0G6"/>
<dbReference type="EMBL" id="FTOL01000004">
    <property type="protein sequence ID" value="SIT04073.1"/>
    <property type="molecule type" value="Genomic_DNA"/>
</dbReference>
<evidence type="ECO:0000313" key="2">
    <source>
        <dbReference type="EMBL" id="SIT04073.1"/>
    </source>
</evidence>
<dbReference type="RefSeq" id="WP_076552494.1">
    <property type="nucleotide sequence ID" value="NZ_FTOL01000004.1"/>
</dbReference>
<dbReference type="GO" id="GO:0016887">
    <property type="term" value="F:ATP hydrolysis activity"/>
    <property type="evidence" value="ECO:0007669"/>
    <property type="project" value="InterPro"/>
</dbReference>
<reference evidence="3" key="1">
    <citation type="submission" date="2017-01" db="EMBL/GenBank/DDBJ databases">
        <authorList>
            <person name="Varghese N."/>
            <person name="Submissions S."/>
        </authorList>
    </citation>
    <scope>NUCLEOTIDE SEQUENCE [LARGE SCALE GENOMIC DNA]</scope>
    <source>
        <strain evidence="3">DSM 18017</strain>
    </source>
</reference>
<dbReference type="STRING" id="373668.SAMN05421786_104249"/>
<dbReference type="InterPro" id="IPR027417">
    <property type="entry name" value="P-loop_NTPase"/>
</dbReference>
<dbReference type="PANTHER" id="PTHR43581:SF2">
    <property type="entry name" value="EXCINUCLEASE ATPASE SUBUNIT"/>
    <property type="match status" value="1"/>
</dbReference>
<dbReference type="InterPro" id="IPR051396">
    <property type="entry name" value="Bact_Antivir_Def_Nuclease"/>
</dbReference>
<dbReference type="PANTHER" id="PTHR43581">
    <property type="entry name" value="ATP/GTP PHOSPHATASE"/>
    <property type="match status" value="1"/>
</dbReference>
<dbReference type="InterPro" id="IPR003959">
    <property type="entry name" value="ATPase_AAA_core"/>
</dbReference>
<name>A0A1N7P0G6_9FLAO</name>
<dbReference type="Pfam" id="PF13304">
    <property type="entry name" value="AAA_21"/>
    <property type="match status" value="1"/>
</dbReference>
<proteinExistence type="predicted"/>
<dbReference type="GO" id="GO:0005524">
    <property type="term" value="F:ATP binding"/>
    <property type="evidence" value="ECO:0007669"/>
    <property type="project" value="InterPro"/>
</dbReference>
<evidence type="ECO:0000313" key="3">
    <source>
        <dbReference type="Proteomes" id="UP000186744"/>
    </source>
</evidence>
<dbReference type="Gene3D" id="3.40.50.300">
    <property type="entry name" value="P-loop containing nucleotide triphosphate hydrolases"/>
    <property type="match status" value="1"/>
</dbReference>
<organism evidence="2 3">
    <name type="scientific">Chryseobacterium ureilyticum</name>
    <dbReference type="NCBI Taxonomy" id="373668"/>
    <lineage>
        <taxon>Bacteria</taxon>
        <taxon>Pseudomonadati</taxon>
        <taxon>Bacteroidota</taxon>
        <taxon>Flavobacteriia</taxon>
        <taxon>Flavobacteriales</taxon>
        <taxon>Weeksellaceae</taxon>
        <taxon>Chryseobacterium group</taxon>
        <taxon>Chryseobacterium</taxon>
    </lineage>
</organism>
<dbReference type="SUPFAM" id="SSF52540">
    <property type="entry name" value="P-loop containing nucleoside triphosphate hydrolases"/>
    <property type="match status" value="1"/>
</dbReference>
<evidence type="ECO:0000259" key="1">
    <source>
        <dbReference type="Pfam" id="PF13304"/>
    </source>
</evidence>
<dbReference type="OrthoDB" id="9815944at2"/>
<feature type="domain" description="ATPase AAA-type core" evidence="1">
    <location>
        <begin position="161"/>
        <end position="281"/>
    </location>
</feature>
<protein>
    <submittedName>
        <fullName evidence="2">AAA domain-containing protein, putative AbiEii toxin, Type IV TA system</fullName>
    </submittedName>
</protein>